<reference evidence="3 4" key="1">
    <citation type="submission" date="2023-10" db="EMBL/GenBank/DDBJ databases">
        <title>Glaciecola aquimarina strain GGW-M5 nov., isolated from a coastal seawater.</title>
        <authorList>
            <person name="Bayburt H."/>
            <person name="Kim J.M."/>
            <person name="Choi B.J."/>
            <person name="Jeon C.O."/>
        </authorList>
    </citation>
    <scope>NUCLEOTIDE SEQUENCE [LARGE SCALE GENOMIC DNA]</scope>
    <source>
        <strain evidence="3 4">KCTC 32108</strain>
    </source>
</reference>
<keyword evidence="3" id="KW-0489">Methyltransferase</keyword>
<keyword evidence="2" id="KW-0472">Membrane</keyword>
<accession>A0ABU3SU22</accession>
<feature type="compositionally biased region" description="Polar residues" evidence="1">
    <location>
        <begin position="56"/>
        <end position="71"/>
    </location>
</feature>
<evidence type="ECO:0000256" key="2">
    <source>
        <dbReference type="SAM" id="Phobius"/>
    </source>
</evidence>
<keyword evidence="2" id="KW-1133">Transmembrane helix</keyword>
<keyword evidence="2" id="KW-0812">Transmembrane</keyword>
<dbReference type="PANTHER" id="PTHR38043">
    <property type="entry name" value="PROTEIN HEMX"/>
    <property type="match status" value="1"/>
</dbReference>
<dbReference type="EMBL" id="JAWDIO010000002">
    <property type="protein sequence ID" value="MDU0353501.1"/>
    <property type="molecule type" value="Genomic_DNA"/>
</dbReference>
<name>A0ABU3SU22_9ALTE</name>
<protein>
    <submittedName>
        <fullName evidence="3">Uroporphyrinogen-III C-methyltransferase</fullName>
        <ecNumber evidence="3">2.1.1.107</ecNumber>
    </submittedName>
</protein>
<dbReference type="PANTHER" id="PTHR38043:SF1">
    <property type="entry name" value="PROTEIN HEMX"/>
    <property type="match status" value="1"/>
</dbReference>
<gene>
    <name evidence="3" type="ORF">RS130_05780</name>
</gene>
<dbReference type="Pfam" id="PF04375">
    <property type="entry name" value="HemX"/>
    <property type="match status" value="1"/>
</dbReference>
<keyword evidence="3" id="KW-0808">Transferase</keyword>
<evidence type="ECO:0000313" key="4">
    <source>
        <dbReference type="Proteomes" id="UP001247805"/>
    </source>
</evidence>
<dbReference type="RefSeq" id="WP_316025170.1">
    <property type="nucleotide sequence ID" value="NZ_JAWDIO010000002.1"/>
</dbReference>
<keyword evidence="4" id="KW-1185">Reference proteome</keyword>
<sequence length="431" mass="48979">MADSQDKLTPADQKKLAELEQQVAKDKSSDKAQSEQPSLATKKETVSKARAPDKPSQPTRTSNIASNSAQRKSSKEVKTGPLWFFTVINLLLLIGVFTAGYWLWMQWQTQNQQQKDMLVSQQNEVLGQQARIDQSLSKAEATENSLFKQNQALQTSMHSVIEQLQVTSEQVRVNRQNLADVSGRRPSDWLLAEADYLVRMAGRKLWLENDVKTAIMMLQSADTRLQDLDDPSLLPIRENLAVDMQTLQQVNQVSIDSIALSIGALAQQVDTLPLAFFKKPTIENEHSPTSEEGDWRSNLARNWQQVTQDFFSVKRKTAEIKPFMSDQEQWLSKEQLRFALLQAQVAVLRENEALFQQSLQAASDLSTEYFDVQQDVVQQFAERIAALQTTNIQRVYPEQFAAAPLLQDVIERRLDSRFITREPETTEAIQP</sequence>
<dbReference type="Proteomes" id="UP001247805">
    <property type="component" value="Unassembled WGS sequence"/>
</dbReference>
<comment type="caution">
    <text evidence="3">The sequence shown here is derived from an EMBL/GenBank/DDBJ whole genome shotgun (WGS) entry which is preliminary data.</text>
</comment>
<feature type="transmembrane region" description="Helical" evidence="2">
    <location>
        <begin position="82"/>
        <end position="104"/>
    </location>
</feature>
<evidence type="ECO:0000256" key="1">
    <source>
        <dbReference type="SAM" id="MobiDB-lite"/>
    </source>
</evidence>
<feature type="compositionally biased region" description="Basic and acidic residues" evidence="1">
    <location>
        <begin position="12"/>
        <end position="33"/>
    </location>
</feature>
<dbReference type="GO" id="GO:0032259">
    <property type="term" value="P:methylation"/>
    <property type="evidence" value="ECO:0007669"/>
    <property type="project" value="UniProtKB-KW"/>
</dbReference>
<dbReference type="EC" id="2.1.1.107" evidence="3"/>
<dbReference type="GO" id="GO:0004851">
    <property type="term" value="F:uroporphyrin-III C-methyltransferase activity"/>
    <property type="evidence" value="ECO:0007669"/>
    <property type="project" value="UniProtKB-EC"/>
</dbReference>
<proteinExistence type="predicted"/>
<evidence type="ECO:0000313" key="3">
    <source>
        <dbReference type="EMBL" id="MDU0353501.1"/>
    </source>
</evidence>
<feature type="compositionally biased region" description="Basic and acidic residues" evidence="1">
    <location>
        <begin position="41"/>
        <end position="53"/>
    </location>
</feature>
<feature type="region of interest" description="Disordered" evidence="1">
    <location>
        <begin position="1"/>
        <end position="73"/>
    </location>
</feature>
<organism evidence="3 4">
    <name type="scientific">Paraglaciecola aquimarina</name>
    <dbReference type="NCBI Taxonomy" id="1235557"/>
    <lineage>
        <taxon>Bacteria</taxon>
        <taxon>Pseudomonadati</taxon>
        <taxon>Pseudomonadota</taxon>
        <taxon>Gammaproteobacteria</taxon>
        <taxon>Alteromonadales</taxon>
        <taxon>Alteromonadaceae</taxon>
        <taxon>Paraglaciecola</taxon>
    </lineage>
</organism>
<dbReference type="InterPro" id="IPR007470">
    <property type="entry name" value="HemX"/>
</dbReference>